<name>A0ABQ2KWU9_9NOCA</name>
<protein>
    <recommendedName>
        <fullName evidence="3">Transposase</fullName>
    </recommendedName>
</protein>
<accession>A0ABQ2KWU9</accession>
<keyword evidence="2" id="KW-1185">Reference proteome</keyword>
<evidence type="ECO:0000313" key="1">
    <source>
        <dbReference type="EMBL" id="GGN94852.1"/>
    </source>
</evidence>
<dbReference type="EMBL" id="BMNE01000008">
    <property type="protein sequence ID" value="GGN94852.1"/>
    <property type="molecule type" value="Genomic_DNA"/>
</dbReference>
<comment type="caution">
    <text evidence="1">The sequence shown here is derived from an EMBL/GenBank/DDBJ whole genome shotgun (WGS) entry which is preliminary data.</text>
</comment>
<proteinExistence type="predicted"/>
<evidence type="ECO:0000313" key="2">
    <source>
        <dbReference type="Proteomes" id="UP000658127"/>
    </source>
</evidence>
<gene>
    <name evidence="1" type="ORF">GCM10011610_58240</name>
</gene>
<sequence>MYHDLVDKVLSEAASRRLEELRTMTYEYQGRIARKYVEEGREEGREEGVAASIITVLSARRIVVSEDQRARIEQCRDLAQLDTWLRRAIDAATTADLFD</sequence>
<reference evidence="2" key="1">
    <citation type="journal article" date="2019" name="Int. J. Syst. Evol. Microbiol.">
        <title>The Global Catalogue of Microorganisms (GCM) 10K type strain sequencing project: providing services to taxonomists for standard genome sequencing and annotation.</title>
        <authorList>
            <consortium name="The Broad Institute Genomics Platform"/>
            <consortium name="The Broad Institute Genome Sequencing Center for Infectious Disease"/>
            <person name="Wu L."/>
            <person name="Ma J."/>
        </authorList>
    </citation>
    <scope>NUCLEOTIDE SEQUENCE [LARGE SCALE GENOMIC DNA]</scope>
    <source>
        <strain evidence="2">CGMCC 4.7329</strain>
    </source>
</reference>
<evidence type="ECO:0008006" key="3">
    <source>
        <dbReference type="Google" id="ProtNLM"/>
    </source>
</evidence>
<dbReference type="Proteomes" id="UP000658127">
    <property type="component" value="Unassembled WGS sequence"/>
</dbReference>
<organism evidence="1 2">
    <name type="scientific">Nocardia rhizosphaerihabitans</name>
    <dbReference type="NCBI Taxonomy" id="1691570"/>
    <lineage>
        <taxon>Bacteria</taxon>
        <taxon>Bacillati</taxon>
        <taxon>Actinomycetota</taxon>
        <taxon>Actinomycetes</taxon>
        <taxon>Mycobacteriales</taxon>
        <taxon>Nocardiaceae</taxon>
        <taxon>Nocardia</taxon>
    </lineage>
</organism>